<reference evidence="5" key="1">
    <citation type="journal article" date="2021" name="Nat. Commun.">
        <title>Genetic determinants of endophytism in the Arabidopsis root mycobiome.</title>
        <authorList>
            <person name="Mesny F."/>
            <person name="Miyauchi S."/>
            <person name="Thiergart T."/>
            <person name="Pickel B."/>
            <person name="Atanasova L."/>
            <person name="Karlsson M."/>
            <person name="Huettel B."/>
            <person name="Barry K.W."/>
            <person name="Haridas S."/>
            <person name="Chen C."/>
            <person name="Bauer D."/>
            <person name="Andreopoulos W."/>
            <person name="Pangilinan J."/>
            <person name="LaButti K."/>
            <person name="Riley R."/>
            <person name="Lipzen A."/>
            <person name="Clum A."/>
            <person name="Drula E."/>
            <person name="Henrissat B."/>
            <person name="Kohler A."/>
            <person name="Grigoriev I.V."/>
            <person name="Martin F.M."/>
            <person name="Hacquard S."/>
        </authorList>
    </citation>
    <scope>NUCLEOTIDE SEQUENCE</scope>
    <source>
        <strain evidence="5">MPI-CAGE-AT-0016</strain>
    </source>
</reference>
<dbReference type="GO" id="GO:0048312">
    <property type="term" value="P:intracellular distribution of mitochondria"/>
    <property type="evidence" value="ECO:0007669"/>
    <property type="project" value="TreeGrafter"/>
</dbReference>
<dbReference type="GO" id="GO:0008017">
    <property type="term" value="F:microtubule binding"/>
    <property type="evidence" value="ECO:0007669"/>
    <property type="project" value="TreeGrafter"/>
</dbReference>
<dbReference type="Pfam" id="PF00350">
    <property type="entry name" value="Dynamin_N"/>
    <property type="match status" value="1"/>
</dbReference>
<evidence type="ECO:0000256" key="2">
    <source>
        <dbReference type="ARBA" id="ARBA00023134"/>
    </source>
</evidence>
<accession>A0A8K0TAB2</accession>
<dbReference type="PROSITE" id="PS51718">
    <property type="entry name" value="G_DYNAMIN_2"/>
    <property type="match status" value="1"/>
</dbReference>
<dbReference type="InterPro" id="IPR027417">
    <property type="entry name" value="P-loop_NTPase"/>
</dbReference>
<dbReference type="OrthoDB" id="415706at2759"/>
<dbReference type="GO" id="GO:0005525">
    <property type="term" value="F:GTP binding"/>
    <property type="evidence" value="ECO:0007669"/>
    <property type="project" value="InterPro"/>
</dbReference>
<feature type="domain" description="Dynamin-type G" evidence="4">
    <location>
        <begin position="37"/>
        <end position="329"/>
    </location>
</feature>
<dbReference type="PANTHER" id="PTHR11566">
    <property type="entry name" value="DYNAMIN"/>
    <property type="match status" value="1"/>
</dbReference>
<dbReference type="GO" id="GO:0000266">
    <property type="term" value="P:mitochondrial fission"/>
    <property type="evidence" value="ECO:0007669"/>
    <property type="project" value="TreeGrafter"/>
</dbReference>
<dbReference type="PROSITE" id="PS51388">
    <property type="entry name" value="GED"/>
    <property type="match status" value="1"/>
</dbReference>
<evidence type="ECO:0000313" key="6">
    <source>
        <dbReference type="Proteomes" id="UP000813385"/>
    </source>
</evidence>
<proteinExistence type="predicted"/>
<gene>
    <name evidence="5" type="ORF">B0T11DRAFT_354825</name>
</gene>
<evidence type="ECO:0000313" key="5">
    <source>
        <dbReference type="EMBL" id="KAH7358180.1"/>
    </source>
</evidence>
<name>A0A8K0TAB2_9PEZI</name>
<dbReference type="InterPro" id="IPR020850">
    <property type="entry name" value="GED_dom"/>
</dbReference>
<dbReference type="GO" id="GO:0016559">
    <property type="term" value="P:peroxisome fission"/>
    <property type="evidence" value="ECO:0007669"/>
    <property type="project" value="TreeGrafter"/>
</dbReference>
<dbReference type="SUPFAM" id="SSF52540">
    <property type="entry name" value="P-loop containing nucleoside triphosphate hydrolases"/>
    <property type="match status" value="1"/>
</dbReference>
<dbReference type="InterPro" id="IPR045063">
    <property type="entry name" value="Dynamin_N"/>
</dbReference>
<dbReference type="CDD" id="cd08771">
    <property type="entry name" value="DLP_1"/>
    <property type="match status" value="1"/>
</dbReference>
<dbReference type="FunFam" id="3.40.50.300:FF:001425">
    <property type="entry name" value="Dynamin GTPase, putative"/>
    <property type="match status" value="1"/>
</dbReference>
<dbReference type="GO" id="GO:0005874">
    <property type="term" value="C:microtubule"/>
    <property type="evidence" value="ECO:0007669"/>
    <property type="project" value="TreeGrafter"/>
</dbReference>
<comment type="caution">
    <text evidence="5">The sequence shown here is derived from an EMBL/GenBank/DDBJ whole genome shotgun (WGS) entry which is preliminary data.</text>
</comment>
<dbReference type="InterPro" id="IPR000375">
    <property type="entry name" value="Dynamin_stalk"/>
</dbReference>
<keyword evidence="2" id="KW-0342">GTP-binding</keyword>
<evidence type="ECO:0000259" key="4">
    <source>
        <dbReference type="PROSITE" id="PS51718"/>
    </source>
</evidence>
<dbReference type="GO" id="GO:0005739">
    <property type="term" value="C:mitochondrion"/>
    <property type="evidence" value="ECO:0007669"/>
    <property type="project" value="TreeGrafter"/>
</dbReference>
<dbReference type="GO" id="GO:0016020">
    <property type="term" value="C:membrane"/>
    <property type="evidence" value="ECO:0007669"/>
    <property type="project" value="TreeGrafter"/>
</dbReference>
<dbReference type="PANTHER" id="PTHR11566:SF21">
    <property type="entry name" value="DYNAMIN RELATED PROTEIN 1, ISOFORM A"/>
    <property type="match status" value="1"/>
</dbReference>
<dbReference type="Proteomes" id="UP000813385">
    <property type="component" value="Unassembled WGS sequence"/>
</dbReference>
<feature type="domain" description="GED" evidence="3">
    <location>
        <begin position="604"/>
        <end position="696"/>
    </location>
</feature>
<dbReference type="GO" id="GO:0006897">
    <property type="term" value="P:endocytosis"/>
    <property type="evidence" value="ECO:0007669"/>
    <property type="project" value="TreeGrafter"/>
</dbReference>
<keyword evidence="1" id="KW-0547">Nucleotide-binding</keyword>
<evidence type="ECO:0000259" key="3">
    <source>
        <dbReference type="PROSITE" id="PS51388"/>
    </source>
</evidence>
<evidence type="ECO:0000256" key="1">
    <source>
        <dbReference type="ARBA" id="ARBA00022741"/>
    </source>
</evidence>
<dbReference type="Gene3D" id="3.40.50.300">
    <property type="entry name" value="P-loop containing nucleotide triphosphate hydrolases"/>
    <property type="match status" value="1"/>
</dbReference>
<dbReference type="InterPro" id="IPR030381">
    <property type="entry name" value="G_DYNAMIN_dom"/>
</dbReference>
<dbReference type="SMART" id="SM00053">
    <property type="entry name" value="DYNc"/>
    <property type="match status" value="1"/>
</dbReference>
<sequence>MGSLNVPRDPAKQLGSAQSSFRLNQIDKIRALGVGNHVSLPQIVVCGDQSAGKSSVLERLTEIPFPRQDGLCTRFATEIILRHAEGAREMVATIHADKGHDPEAQKLLEGYRKNVNDFSDLPDIIDEVSSLMGLRGYGDSGGKAFSLDVLRIEVKGPTGLQLTIVDLPGLISVANEDQSDEDVKVVHRLVESYLESSRTIIMAVIQAGNDIANQPIVQKARKSDPDGVRTIGIITKPDLINSGTEHRIARLANNEDNVKLKLGFFLLKNPSPENLASGMSPEALARDEADFFAQTCWRQCGIDPDRVGSARLKKFMQDLLQDHIEREIPKVKAELRTKLDASELKLRRLGKPRSTAADVRSCLIERSMALGSLTRDALQGHYLGSDSDFFKRETRLRALVHQANTSFAAEMRVHASKRRVVRGARGSVDTDQEMLKWVKSVYQNTRGLELSGSYNHTLLTELFQEQASRWFDISDQHVKAVLNAVHSWVQKALDATFSDEDLKHQISLLCQEKVDASARRAHEELSQIWADECCQPITYNHYFTDNIQKCRNQVQRETVQKALHQAIAQEWHGKLHISNNLEDIARITTALQSRVIVDMEERACQEALDAMNAYYKVSYSCVSMKTFVDNVCRQVVERHIMRPLSDILSPMAISEMSDAELLEIGSESAARQLDRQKLEAFIDCLRASLKELSEHP</sequence>
<dbReference type="EMBL" id="JAGPXD010000004">
    <property type="protein sequence ID" value="KAH7358180.1"/>
    <property type="molecule type" value="Genomic_DNA"/>
</dbReference>
<organism evidence="5 6">
    <name type="scientific">Plectosphaerella cucumerina</name>
    <dbReference type="NCBI Taxonomy" id="40658"/>
    <lineage>
        <taxon>Eukaryota</taxon>
        <taxon>Fungi</taxon>
        <taxon>Dikarya</taxon>
        <taxon>Ascomycota</taxon>
        <taxon>Pezizomycotina</taxon>
        <taxon>Sordariomycetes</taxon>
        <taxon>Hypocreomycetidae</taxon>
        <taxon>Glomerellales</taxon>
        <taxon>Plectosphaerellaceae</taxon>
        <taxon>Plectosphaerella</taxon>
    </lineage>
</organism>
<dbReference type="InterPro" id="IPR022812">
    <property type="entry name" value="Dynamin"/>
</dbReference>
<dbReference type="GO" id="GO:0003924">
    <property type="term" value="F:GTPase activity"/>
    <property type="evidence" value="ECO:0007669"/>
    <property type="project" value="InterPro"/>
</dbReference>
<dbReference type="InterPro" id="IPR001401">
    <property type="entry name" value="Dynamin_GTPase"/>
</dbReference>
<protein>
    <submittedName>
        <fullName evidence="5">Interferon-induced GTP-binding protein Mx2</fullName>
    </submittedName>
</protein>
<keyword evidence="6" id="KW-1185">Reference proteome</keyword>
<dbReference type="AlphaFoldDB" id="A0A8K0TAB2"/>
<dbReference type="Pfam" id="PF01031">
    <property type="entry name" value="Dynamin_M"/>
    <property type="match status" value="1"/>
</dbReference>
<dbReference type="Gene3D" id="1.20.120.1240">
    <property type="entry name" value="Dynamin, middle domain"/>
    <property type="match status" value="1"/>
</dbReference>
<dbReference type="PRINTS" id="PR00195">
    <property type="entry name" value="DYNAMIN"/>
</dbReference>